<dbReference type="PANTHER" id="PTHR45947">
    <property type="entry name" value="SULFOQUINOVOSYL TRANSFERASE SQD2"/>
    <property type="match status" value="1"/>
</dbReference>
<dbReference type="InterPro" id="IPR001296">
    <property type="entry name" value="Glyco_trans_1"/>
</dbReference>
<dbReference type="AlphaFoldDB" id="A0A4P7BZZ3"/>
<dbReference type="SUPFAM" id="SSF53756">
    <property type="entry name" value="UDP-Glycosyltransferase/glycogen phosphorylase"/>
    <property type="match status" value="1"/>
</dbReference>
<keyword evidence="4" id="KW-1185">Reference proteome</keyword>
<dbReference type="Gene3D" id="3.40.50.2000">
    <property type="entry name" value="Glycogen Phosphorylase B"/>
    <property type="match status" value="2"/>
</dbReference>
<reference evidence="3 4" key="1">
    <citation type="submission" date="2019-03" db="EMBL/GenBank/DDBJ databases">
        <title>The genome sequence of Nitrosococcus wardiae strain D1FHST reveals the archetypal metabolic capacity of ammonia-oxidizing Gammaproteobacteria.</title>
        <authorList>
            <person name="Wang L."/>
            <person name="Lim C.K."/>
            <person name="Hanson T.E."/>
            <person name="Dang H."/>
            <person name="Klotz M.G."/>
        </authorList>
    </citation>
    <scope>NUCLEOTIDE SEQUENCE [LARGE SCALE GENOMIC DNA]</scope>
    <source>
        <strain evidence="3 4">D1FHS</strain>
    </source>
</reference>
<evidence type="ECO:0000313" key="3">
    <source>
        <dbReference type="EMBL" id="QBQ54810.1"/>
    </source>
</evidence>
<keyword evidence="3" id="KW-0808">Transferase</keyword>
<dbReference type="Pfam" id="PF13439">
    <property type="entry name" value="Glyco_transf_4"/>
    <property type="match status" value="1"/>
</dbReference>
<dbReference type="RefSeq" id="WP_134358001.1">
    <property type="nucleotide sequence ID" value="NZ_CP038033.1"/>
</dbReference>
<dbReference type="PANTHER" id="PTHR45947:SF3">
    <property type="entry name" value="SULFOQUINOVOSYL TRANSFERASE SQD2"/>
    <property type="match status" value="1"/>
</dbReference>
<evidence type="ECO:0000259" key="1">
    <source>
        <dbReference type="Pfam" id="PF00534"/>
    </source>
</evidence>
<dbReference type="Proteomes" id="UP000294325">
    <property type="component" value="Chromosome"/>
</dbReference>
<protein>
    <submittedName>
        <fullName evidence="3">Glycosyltransferase family 4 protein</fullName>
    </submittedName>
</protein>
<dbReference type="InterPro" id="IPR028098">
    <property type="entry name" value="Glyco_trans_4-like_N"/>
</dbReference>
<evidence type="ECO:0000259" key="2">
    <source>
        <dbReference type="Pfam" id="PF13439"/>
    </source>
</evidence>
<dbReference type="OrthoDB" id="9802525at2"/>
<proteinExistence type="predicted"/>
<name>A0A4P7BZZ3_9GAMM</name>
<feature type="domain" description="Glycosyl transferase family 1" evidence="1">
    <location>
        <begin position="194"/>
        <end position="359"/>
    </location>
</feature>
<gene>
    <name evidence="3" type="ORF">E3U44_10035</name>
</gene>
<sequence>MRILKISDVYFPRINGVSTSIQTFRHEFQVLGHEVTLIAPAYGLDEAPEADLIRIPARSVIRDPEDRFLKWRHILNLAPELAKQGFDLIHIHTPFVAYYAGVALSERLGLPRVESYHTFFEEYLYHYIPFLPKAWLRFAARRLTNTQCNNVDALVVPSTAMLGILRNYGVKSPAAIVPTGIELERFKGGKGARFRERYGIPVDRPTLVHIGRVAFEKNIDFLLEVTKEVKQQEPRILLIVAGEGPAFNHLKKQVDALGLKDNVLFIGYLDREAELPDCYHAGDAFVFASRTETQGLVLLEAMALGIPVVSTAVMGTRDVVGPGRGALVAEDNVADFTAKVLTVLRDPELRQRLSAEGREYVKSWSAKACALRLLELYQLALRQHKAAPMQGSV</sequence>
<organism evidence="3 4">
    <name type="scientific">Nitrosococcus wardiae</name>
    <dbReference type="NCBI Taxonomy" id="1814290"/>
    <lineage>
        <taxon>Bacteria</taxon>
        <taxon>Pseudomonadati</taxon>
        <taxon>Pseudomonadota</taxon>
        <taxon>Gammaproteobacteria</taxon>
        <taxon>Chromatiales</taxon>
        <taxon>Chromatiaceae</taxon>
        <taxon>Nitrosococcus</taxon>
    </lineage>
</organism>
<evidence type="ECO:0000313" key="4">
    <source>
        <dbReference type="Proteomes" id="UP000294325"/>
    </source>
</evidence>
<dbReference type="InterPro" id="IPR050194">
    <property type="entry name" value="Glycosyltransferase_grp1"/>
</dbReference>
<dbReference type="EMBL" id="CP038033">
    <property type="protein sequence ID" value="QBQ54810.1"/>
    <property type="molecule type" value="Genomic_DNA"/>
</dbReference>
<dbReference type="GO" id="GO:0016757">
    <property type="term" value="F:glycosyltransferase activity"/>
    <property type="evidence" value="ECO:0007669"/>
    <property type="project" value="InterPro"/>
</dbReference>
<feature type="domain" description="Glycosyltransferase subfamily 4-like N-terminal" evidence="2">
    <location>
        <begin position="14"/>
        <end position="185"/>
    </location>
</feature>
<accession>A0A4P7BZZ3</accession>
<dbReference type="KEGG" id="nwr:E3U44_10035"/>
<dbReference type="Pfam" id="PF00534">
    <property type="entry name" value="Glycos_transf_1"/>
    <property type="match status" value="1"/>
</dbReference>